<gene>
    <name evidence="11" type="ORF">NQ502_15580</name>
</gene>
<keyword evidence="8" id="KW-0902">Two-component regulatory system</keyword>
<dbReference type="Gene3D" id="3.30.450.20">
    <property type="entry name" value="PAS domain"/>
    <property type="match status" value="1"/>
</dbReference>
<keyword evidence="9" id="KW-0812">Transmembrane</keyword>
<dbReference type="Pfam" id="PF02518">
    <property type="entry name" value="HATPase_c"/>
    <property type="match status" value="1"/>
</dbReference>
<dbReference type="InterPro" id="IPR005467">
    <property type="entry name" value="His_kinase_dom"/>
</dbReference>
<evidence type="ECO:0000256" key="4">
    <source>
        <dbReference type="ARBA" id="ARBA00022679"/>
    </source>
</evidence>
<comment type="catalytic activity">
    <reaction evidence="1">
        <text>ATP + protein L-histidine = ADP + protein N-phospho-L-histidine.</text>
        <dbReference type="EC" id="2.7.13.3"/>
    </reaction>
</comment>
<feature type="transmembrane region" description="Helical" evidence="9">
    <location>
        <begin position="198"/>
        <end position="219"/>
    </location>
</feature>
<dbReference type="InterPro" id="IPR031621">
    <property type="entry name" value="HisKA_7TM"/>
</dbReference>
<dbReference type="PANTHER" id="PTHR43065:SF10">
    <property type="entry name" value="PEROXIDE STRESS-ACTIVATED HISTIDINE KINASE MAK3"/>
    <property type="match status" value="1"/>
</dbReference>
<feature type="transmembrane region" description="Helical" evidence="9">
    <location>
        <begin position="140"/>
        <end position="164"/>
    </location>
</feature>
<protein>
    <recommendedName>
        <fullName evidence="2">histidine kinase</fullName>
        <ecNumber evidence="2">2.7.13.3</ecNumber>
    </recommendedName>
</protein>
<dbReference type="Gene3D" id="3.30.565.10">
    <property type="entry name" value="Histidine kinase-like ATPase, C-terminal domain"/>
    <property type="match status" value="1"/>
</dbReference>
<feature type="transmembrane region" description="Helical" evidence="9">
    <location>
        <begin position="171"/>
        <end position="192"/>
    </location>
</feature>
<evidence type="ECO:0000256" key="8">
    <source>
        <dbReference type="ARBA" id="ARBA00023012"/>
    </source>
</evidence>
<evidence type="ECO:0000256" key="3">
    <source>
        <dbReference type="ARBA" id="ARBA00022553"/>
    </source>
</evidence>
<evidence type="ECO:0000256" key="1">
    <source>
        <dbReference type="ARBA" id="ARBA00000085"/>
    </source>
</evidence>
<dbReference type="Proteomes" id="UP001060164">
    <property type="component" value="Chromosome"/>
</dbReference>
<keyword evidence="9" id="KW-0472">Membrane</keyword>
<evidence type="ECO:0000256" key="7">
    <source>
        <dbReference type="ARBA" id="ARBA00022840"/>
    </source>
</evidence>
<dbReference type="SUPFAM" id="SSF47384">
    <property type="entry name" value="Homodimeric domain of signal transducing histidine kinase"/>
    <property type="match status" value="1"/>
</dbReference>
<dbReference type="SMART" id="SM00387">
    <property type="entry name" value="HATPase_c"/>
    <property type="match status" value="1"/>
</dbReference>
<keyword evidence="9" id="KW-1133">Transmembrane helix</keyword>
<dbReference type="Pfam" id="PF16927">
    <property type="entry name" value="HisKA_7TM"/>
    <property type="match status" value="1"/>
</dbReference>
<proteinExistence type="predicted"/>
<dbReference type="RefSeq" id="WP_049898020.1">
    <property type="nucleotide sequence ID" value="NZ_CABLBR010000001.1"/>
</dbReference>
<feature type="transmembrane region" description="Helical" evidence="9">
    <location>
        <begin position="102"/>
        <end position="120"/>
    </location>
</feature>
<accession>A0ABY5VFW2</accession>
<evidence type="ECO:0000259" key="10">
    <source>
        <dbReference type="PROSITE" id="PS50109"/>
    </source>
</evidence>
<feature type="transmembrane region" description="Helical" evidence="9">
    <location>
        <begin position="6"/>
        <end position="25"/>
    </location>
</feature>
<reference evidence="11" key="1">
    <citation type="journal article" date="2022" name="Cell">
        <title>Design, construction, and in vivo augmentation of a complex gut microbiome.</title>
        <authorList>
            <person name="Cheng A.G."/>
            <person name="Ho P.Y."/>
            <person name="Aranda-Diaz A."/>
            <person name="Jain S."/>
            <person name="Yu F.B."/>
            <person name="Meng X."/>
            <person name="Wang M."/>
            <person name="Iakiviak M."/>
            <person name="Nagashima K."/>
            <person name="Zhao A."/>
            <person name="Murugkar P."/>
            <person name="Patil A."/>
            <person name="Atabakhsh K."/>
            <person name="Weakley A."/>
            <person name="Yan J."/>
            <person name="Brumbaugh A.R."/>
            <person name="Higginbottom S."/>
            <person name="Dimas A."/>
            <person name="Shiver A.L."/>
            <person name="Deutschbauer A."/>
            <person name="Neff N."/>
            <person name="Sonnenburg J.L."/>
            <person name="Huang K.C."/>
            <person name="Fischbach M.A."/>
        </authorList>
    </citation>
    <scope>NUCLEOTIDE SEQUENCE</scope>
    <source>
        <strain evidence="11">DSM 19829</strain>
    </source>
</reference>
<dbReference type="InterPro" id="IPR003661">
    <property type="entry name" value="HisK_dim/P_dom"/>
</dbReference>
<name>A0ABY5VFW2_9FIRM</name>
<evidence type="ECO:0000256" key="9">
    <source>
        <dbReference type="SAM" id="Phobius"/>
    </source>
</evidence>
<feature type="transmembrane region" description="Helical" evidence="9">
    <location>
        <begin position="70"/>
        <end position="90"/>
    </location>
</feature>
<sequence length="628" mass="70277">MISDFSATIFITALIAIIIFFIWSYQVRNLQLIHKFYLMLAGSYGLCVIALIGMKMTAPDNKPALIFWDAWTNIMGAFMPVFCLCIALIFVKGWEQMPRRAWWLFAVPTLTSIIVCTNPLHHLQYQVFSVIRSEIIFGPYIVVTGLYSWMCQVVSLVFMISFAFRNRSRLYLMQCLMFSCGCACPLLVSILATTTSNMSIAATPLSFIPTIMLNGIAIYQLHILDIKPIAAQRVLDWISDCYLVLSDKGVVISYNQPFERILASRYGIVENSYLRDCVKEEDVFKKTAIYNLMTAIESCRNGGSNISYEQAMTVKRDSGVHKIYYVVDVTALYIKEKLSGFVAIFKDVTQLKKSMQQVQDSQARMMEQERLASLGQMIGGLAHNLKTPIMSISGCISAVETLVEECLESLDDPGVTEEDYREIYGEMSEWFDKMRESSSYMSDIITAIKGQAASVNTSEEASFTTEDLIKRSMLLMRHELTSSSCRVVFENSDRAYLIRGDINNLVQVLNNLLSNAVYAQKQVGGGDITIGVEADKELLKVFVKDTGPGFASGIRRRLFKEMVTSKGAHGTGLGLYISDAVVRGKFGGSVWVEDNPEGGAVVGFTIPFEMKEDSDVKDTKGGMRHETQ</sequence>
<organism evidence="11 12">
    <name type="scientific">Ruminococcus gauvreauii</name>
    <dbReference type="NCBI Taxonomy" id="438033"/>
    <lineage>
        <taxon>Bacteria</taxon>
        <taxon>Bacillati</taxon>
        <taxon>Bacillota</taxon>
        <taxon>Clostridia</taxon>
        <taxon>Eubacteriales</taxon>
        <taxon>Oscillospiraceae</taxon>
        <taxon>Ruminococcus</taxon>
    </lineage>
</organism>
<evidence type="ECO:0000313" key="12">
    <source>
        <dbReference type="Proteomes" id="UP001060164"/>
    </source>
</evidence>
<dbReference type="Gene3D" id="1.10.287.130">
    <property type="match status" value="1"/>
</dbReference>
<dbReference type="InterPro" id="IPR036890">
    <property type="entry name" value="HATPase_C_sf"/>
</dbReference>
<dbReference type="InterPro" id="IPR036097">
    <property type="entry name" value="HisK_dim/P_sf"/>
</dbReference>
<evidence type="ECO:0000256" key="5">
    <source>
        <dbReference type="ARBA" id="ARBA00022741"/>
    </source>
</evidence>
<keyword evidence="12" id="KW-1185">Reference proteome</keyword>
<dbReference type="EMBL" id="CP102290">
    <property type="protein sequence ID" value="UWP58775.1"/>
    <property type="molecule type" value="Genomic_DNA"/>
</dbReference>
<feature type="transmembrane region" description="Helical" evidence="9">
    <location>
        <begin position="37"/>
        <end position="58"/>
    </location>
</feature>
<dbReference type="PANTHER" id="PTHR43065">
    <property type="entry name" value="SENSOR HISTIDINE KINASE"/>
    <property type="match status" value="1"/>
</dbReference>
<dbReference type="EC" id="2.7.13.3" evidence="2"/>
<evidence type="ECO:0000256" key="2">
    <source>
        <dbReference type="ARBA" id="ARBA00012438"/>
    </source>
</evidence>
<dbReference type="GO" id="GO:0005524">
    <property type="term" value="F:ATP binding"/>
    <property type="evidence" value="ECO:0007669"/>
    <property type="project" value="UniProtKB-KW"/>
</dbReference>
<evidence type="ECO:0000256" key="6">
    <source>
        <dbReference type="ARBA" id="ARBA00022777"/>
    </source>
</evidence>
<dbReference type="InterPro" id="IPR003594">
    <property type="entry name" value="HATPase_dom"/>
</dbReference>
<dbReference type="PROSITE" id="PS50109">
    <property type="entry name" value="HIS_KIN"/>
    <property type="match status" value="1"/>
</dbReference>
<keyword evidence="5" id="KW-0547">Nucleotide-binding</keyword>
<keyword evidence="4" id="KW-0808">Transferase</keyword>
<keyword evidence="7 11" id="KW-0067">ATP-binding</keyword>
<keyword evidence="3" id="KW-0597">Phosphoprotein</keyword>
<dbReference type="SUPFAM" id="SSF55874">
    <property type="entry name" value="ATPase domain of HSP90 chaperone/DNA topoisomerase II/histidine kinase"/>
    <property type="match status" value="1"/>
</dbReference>
<keyword evidence="6" id="KW-0418">Kinase</keyword>
<dbReference type="CDD" id="cd00082">
    <property type="entry name" value="HisKA"/>
    <property type="match status" value="1"/>
</dbReference>
<evidence type="ECO:0000313" key="11">
    <source>
        <dbReference type="EMBL" id="UWP58775.1"/>
    </source>
</evidence>
<feature type="domain" description="Histidine kinase" evidence="10">
    <location>
        <begin position="380"/>
        <end position="610"/>
    </location>
</feature>